<feature type="region of interest" description="Disordered" evidence="1">
    <location>
        <begin position="416"/>
        <end position="454"/>
    </location>
</feature>
<feature type="compositionally biased region" description="Polar residues" evidence="1">
    <location>
        <begin position="229"/>
        <end position="239"/>
    </location>
</feature>
<feature type="region of interest" description="Disordered" evidence="1">
    <location>
        <begin position="468"/>
        <end position="491"/>
    </location>
</feature>
<feature type="compositionally biased region" description="Low complexity" evidence="1">
    <location>
        <begin position="324"/>
        <end position="336"/>
    </location>
</feature>
<feature type="compositionally biased region" description="Acidic residues" evidence="1">
    <location>
        <begin position="38"/>
        <end position="55"/>
    </location>
</feature>
<organism evidence="2 3">
    <name type="scientific">Emydomyces testavorans</name>
    <dbReference type="NCBI Taxonomy" id="2070801"/>
    <lineage>
        <taxon>Eukaryota</taxon>
        <taxon>Fungi</taxon>
        <taxon>Dikarya</taxon>
        <taxon>Ascomycota</taxon>
        <taxon>Pezizomycotina</taxon>
        <taxon>Eurotiomycetes</taxon>
        <taxon>Eurotiomycetidae</taxon>
        <taxon>Onygenales</taxon>
        <taxon>Nannizziopsiaceae</taxon>
        <taxon>Emydomyces</taxon>
    </lineage>
</organism>
<dbReference type="EMBL" id="CP120627">
    <property type="protein sequence ID" value="WEW56179.1"/>
    <property type="molecule type" value="Genomic_DNA"/>
</dbReference>
<feature type="region of interest" description="Disordered" evidence="1">
    <location>
        <begin position="20"/>
        <end position="140"/>
    </location>
</feature>
<sequence>MAVETMDAFGDQGKMAGVMASLKMHSIPPQEMPTRYESEEEEMSETDLPSPDDEAYSPVESDMGGMDSEAPRHGSHGPSSSKDFTFRMPSPTPEPEGFRSSVYNRKRGSCLALMAPKSPQPADSEKQLRKSYGPYRDSPPFQKTRFFSSMLLETDTRSLRQSICSEILSSDDDLGPETSFLIATSVVYHVPDSKPSLVSVGPVSSPSRTSPAPEHQKKRPAPLDLAPSRQPSTNTTRSGSVKDRLARLMTSKQEKRRGSHFMQFPNSSNSSILETPSFALRGWNGTEEASRFSGSESDQPPESRTLERDYWFSRRESNTSLRYSSQSQNSHHSLNQTKEEKSSPSLSQPTGFRRRITSHGQIPNSELSPSLSPLLKTAPAVSAAPRRRFVYSLTPPADRSLAPYSNSSLRTTLSQYSFAGSEPSPPRSSSSRDRTSSMKSVASTSSKLSMSPFDTTSLKSLTQRYARLPNSEDSSAQRRPSGSLLSIGHKPDARLGEKRYYSQSSGLSRASTIAVDEMKTLDDRQMEVTSRPKETYRKHKYSSSRGKKWFQDKGENISQARNKALNGLGSVIRTKIT</sequence>
<accession>A0AAF0DDM2</accession>
<feature type="compositionally biased region" description="Polar residues" evidence="1">
    <location>
        <begin position="264"/>
        <end position="274"/>
    </location>
</feature>
<protein>
    <submittedName>
        <fullName evidence="2">Uncharacterized protein</fullName>
    </submittedName>
</protein>
<gene>
    <name evidence="2" type="ORF">PRK78_001616</name>
</gene>
<proteinExistence type="predicted"/>
<name>A0AAF0DDM2_9EURO</name>
<feature type="compositionally biased region" description="Polar residues" evidence="1">
    <location>
        <begin position="292"/>
        <end position="302"/>
    </location>
</feature>
<feature type="region of interest" description="Disordered" evidence="1">
    <location>
        <begin position="192"/>
        <end position="352"/>
    </location>
</feature>
<feature type="compositionally biased region" description="Polar residues" evidence="1">
    <location>
        <begin position="471"/>
        <end position="484"/>
    </location>
</feature>
<dbReference type="Proteomes" id="UP001219355">
    <property type="component" value="Chromosome 1"/>
</dbReference>
<evidence type="ECO:0000256" key="1">
    <source>
        <dbReference type="SAM" id="MobiDB-lite"/>
    </source>
</evidence>
<dbReference type="AlphaFoldDB" id="A0AAF0DDM2"/>
<feature type="compositionally biased region" description="Low complexity" evidence="1">
    <location>
        <begin position="193"/>
        <end position="211"/>
    </location>
</feature>
<reference evidence="2" key="1">
    <citation type="submission" date="2023-03" db="EMBL/GenBank/DDBJ databases">
        <title>Emydomyces testavorans Genome Sequence.</title>
        <authorList>
            <person name="Hoyer L."/>
        </authorList>
    </citation>
    <scope>NUCLEOTIDE SEQUENCE</scope>
    <source>
        <strain evidence="2">16-2883</strain>
    </source>
</reference>
<feature type="compositionally biased region" description="Basic and acidic residues" evidence="1">
    <location>
        <begin position="304"/>
        <end position="317"/>
    </location>
</feature>
<keyword evidence="3" id="KW-1185">Reference proteome</keyword>
<evidence type="ECO:0000313" key="3">
    <source>
        <dbReference type="Proteomes" id="UP001219355"/>
    </source>
</evidence>
<evidence type="ECO:0000313" key="2">
    <source>
        <dbReference type="EMBL" id="WEW56179.1"/>
    </source>
</evidence>
<feature type="compositionally biased region" description="Low complexity" evidence="1">
    <location>
        <begin position="437"/>
        <end position="451"/>
    </location>
</feature>